<comment type="caution">
    <text evidence="2">The sequence shown here is derived from an EMBL/GenBank/DDBJ whole genome shotgun (WGS) entry which is preliminary data.</text>
</comment>
<dbReference type="AlphaFoldDB" id="X1UZN5"/>
<organism evidence="2">
    <name type="scientific">marine sediment metagenome</name>
    <dbReference type="NCBI Taxonomy" id="412755"/>
    <lineage>
        <taxon>unclassified sequences</taxon>
        <taxon>metagenomes</taxon>
        <taxon>ecological metagenomes</taxon>
    </lineage>
</organism>
<dbReference type="InterPro" id="IPR036388">
    <property type="entry name" value="WH-like_DNA-bd_sf"/>
</dbReference>
<evidence type="ECO:0000313" key="2">
    <source>
        <dbReference type="EMBL" id="GAJ22919.1"/>
    </source>
</evidence>
<feature type="coiled-coil region" evidence="1">
    <location>
        <begin position="76"/>
        <end position="103"/>
    </location>
</feature>
<reference evidence="2" key="1">
    <citation type="journal article" date="2014" name="Front. Microbiol.">
        <title>High frequency of phylogenetically diverse reductive dehalogenase-homologous genes in deep subseafloor sedimentary metagenomes.</title>
        <authorList>
            <person name="Kawai M."/>
            <person name="Futagami T."/>
            <person name="Toyoda A."/>
            <person name="Takaki Y."/>
            <person name="Nishi S."/>
            <person name="Hori S."/>
            <person name="Arai W."/>
            <person name="Tsubouchi T."/>
            <person name="Morono Y."/>
            <person name="Uchiyama I."/>
            <person name="Ito T."/>
            <person name="Fujiyama A."/>
            <person name="Inagaki F."/>
            <person name="Takami H."/>
        </authorList>
    </citation>
    <scope>NUCLEOTIDE SEQUENCE</scope>
    <source>
        <strain evidence="2">Expedition CK06-06</strain>
    </source>
</reference>
<proteinExistence type="predicted"/>
<protein>
    <recommendedName>
        <fullName evidence="3">HTH marR-type domain-containing protein</fullName>
    </recommendedName>
</protein>
<evidence type="ECO:0008006" key="3">
    <source>
        <dbReference type="Google" id="ProtNLM"/>
    </source>
</evidence>
<dbReference type="Gene3D" id="1.10.10.10">
    <property type="entry name" value="Winged helix-like DNA-binding domain superfamily/Winged helix DNA-binding domain"/>
    <property type="match status" value="1"/>
</dbReference>
<dbReference type="EMBL" id="BARW01039820">
    <property type="protein sequence ID" value="GAJ22919.1"/>
    <property type="molecule type" value="Genomic_DNA"/>
</dbReference>
<dbReference type="InterPro" id="IPR036390">
    <property type="entry name" value="WH_DNA-bd_sf"/>
</dbReference>
<name>X1UZN5_9ZZZZ</name>
<dbReference type="InterPro" id="IPR026433">
    <property type="entry name" value="MarR_EPS"/>
</dbReference>
<evidence type="ECO:0000256" key="1">
    <source>
        <dbReference type="SAM" id="Coils"/>
    </source>
</evidence>
<accession>X1UZN5</accession>
<gene>
    <name evidence="2" type="ORF">S12H4_60480</name>
</gene>
<sequence length="118" mass="13570">YRLLKLLSRESNLTQRNMAKRMGISLGKVNYCVSELAKRGFIKINRFKDSSNKIRYIYLLTPSGLEEKASLTLAFLRRKTLEYEETKRQIRELSAELEEESLADISEGKSLGVLKAIP</sequence>
<keyword evidence="1" id="KW-0175">Coiled coil</keyword>
<dbReference type="NCBIfam" id="TIGR04176">
    <property type="entry name" value="MarR_EPS"/>
    <property type="match status" value="1"/>
</dbReference>
<dbReference type="Pfam" id="PF13412">
    <property type="entry name" value="HTH_24"/>
    <property type="match status" value="1"/>
</dbReference>
<dbReference type="SUPFAM" id="SSF46785">
    <property type="entry name" value="Winged helix' DNA-binding domain"/>
    <property type="match status" value="1"/>
</dbReference>
<feature type="non-terminal residue" evidence="2">
    <location>
        <position position="1"/>
    </location>
</feature>